<organism evidence="1 2">
    <name type="scientific">Littorina saxatilis</name>
    <dbReference type="NCBI Taxonomy" id="31220"/>
    <lineage>
        <taxon>Eukaryota</taxon>
        <taxon>Metazoa</taxon>
        <taxon>Spiralia</taxon>
        <taxon>Lophotrochozoa</taxon>
        <taxon>Mollusca</taxon>
        <taxon>Gastropoda</taxon>
        <taxon>Caenogastropoda</taxon>
        <taxon>Littorinimorpha</taxon>
        <taxon>Littorinoidea</taxon>
        <taxon>Littorinidae</taxon>
        <taxon>Littorina</taxon>
    </lineage>
</organism>
<accession>A0AAN9G5T1</accession>
<comment type="caution">
    <text evidence="1">The sequence shown here is derived from an EMBL/GenBank/DDBJ whole genome shotgun (WGS) entry which is preliminary data.</text>
</comment>
<dbReference type="EMBL" id="JBAMIC010000014">
    <property type="protein sequence ID" value="KAK7095972.1"/>
    <property type="molecule type" value="Genomic_DNA"/>
</dbReference>
<evidence type="ECO:0000313" key="1">
    <source>
        <dbReference type="EMBL" id="KAK7095972.1"/>
    </source>
</evidence>
<dbReference type="AlphaFoldDB" id="A0AAN9G5T1"/>
<sequence length="110" mass="13082">MYIAERCNRYTGHVGLSSLQFVYTFSGLIEQPQWKQAVKTAHQTRRRRMSAKCIYLKHSNLKLLMIHNKVMQKMVITLLSQFFQCSLFLEKTHFSRPWLTIKMCHTAFKP</sequence>
<reference evidence="1 2" key="1">
    <citation type="submission" date="2024-02" db="EMBL/GenBank/DDBJ databases">
        <title>Chromosome-scale genome assembly of the rough periwinkle Littorina saxatilis.</title>
        <authorList>
            <person name="De Jode A."/>
            <person name="Faria R."/>
            <person name="Formenti G."/>
            <person name="Sims Y."/>
            <person name="Smith T.P."/>
            <person name="Tracey A."/>
            <person name="Wood J.M.D."/>
            <person name="Zagrodzka Z.B."/>
            <person name="Johannesson K."/>
            <person name="Butlin R.K."/>
            <person name="Leder E.H."/>
        </authorList>
    </citation>
    <scope>NUCLEOTIDE SEQUENCE [LARGE SCALE GENOMIC DNA]</scope>
    <source>
        <strain evidence="1">Snail1</strain>
        <tissue evidence="1">Muscle</tissue>
    </source>
</reference>
<evidence type="ECO:0000313" key="2">
    <source>
        <dbReference type="Proteomes" id="UP001374579"/>
    </source>
</evidence>
<protein>
    <submittedName>
        <fullName evidence="1">Uncharacterized protein</fullName>
    </submittedName>
</protein>
<keyword evidence="2" id="KW-1185">Reference proteome</keyword>
<name>A0AAN9G5T1_9CAEN</name>
<dbReference type="Proteomes" id="UP001374579">
    <property type="component" value="Unassembled WGS sequence"/>
</dbReference>
<gene>
    <name evidence="1" type="ORF">V1264_005322</name>
</gene>
<proteinExistence type="predicted"/>